<dbReference type="OrthoDB" id="9783136at2"/>
<comment type="caution">
    <text evidence="1">The sequence shown here is derived from an EMBL/GenBank/DDBJ whole genome shotgun (WGS) entry which is preliminary data.</text>
</comment>
<dbReference type="InterPro" id="IPR012668">
    <property type="entry name" value="CHP02466"/>
</dbReference>
<sequence length="217" mass="23717">MAVEIHVQGLFATPVAAIMLPGAEARNAALTETILRRRETHPSLEASNNGGWHSTRDFEAWCGPHGRDLIARARSAVTQLTRDREGKPVKPNWIVEAWANVNETHSSNACHFHPGAFWSACYYVADGGCLDNPEFGGEFEMMDPRGAAPMMHAPMLKFAGEGGLSAGSAETIRPRPGLLFIFPSFLLHAVRPYRGHSLRISIAINFGVDAVNPFERA</sequence>
<accession>A0A366FTV5</accession>
<evidence type="ECO:0000313" key="2">
    <source>
        <dbReference type="Proteomes" id="UP000253529"/>
    </source>
</evidence>
<keyword evidence="2" id="KW-1185">Reference proteome</keyword>
<dbReference type="EMBL" id="QNRK01000002">
    <property type="protein sequence ID" value="RBP17586.1"/>
    <property type="molecule type" value="Genomic_DNA"/>
</dbReference>
<evidence type="ECO:0000313" key="1">
    <source>
        <dbReference type="EMBL" id="RBP17586.1"/>
    </source>
</evidence>
<dbReference type="Proteomes" id="UP000253529">
    <property type="component" value="Unassembled WGS sequence"/>
</dbReference>
<reference evidence="1 2" key="1">
    <citation type="submission" date="2018-06" db="EMBL/GenBank/DDBJ databases">
        <title>Genomic Encyclopedia of Type Strains, Phase IV (KMG-IV): sequencing the most valuable type-strain genomes for metagenomic binning, comparative biology and taxonomic classification.</title>
        <authorList>
            <person name="Goeker M."/>
        </authorList>
    </citation>
    <scope>NUCLEOTIDE SEQUENCE [LARGE SCALE GENOMIC DNA]</scope>
    <source>
        <strain evidence="1 2">DSM 24875</strain>
    </source>
</reference>
<dbReference type="Gene3D" id="2.60.120.620">
    <property type="entry name" value="q2cbj1_9rhob like domain"/>
    <property type="match status" value="1"/>
</dbReference>
<name>A0A366FTV5_9HYPH</name>
<gene>
    <name evidence="1" type="ORF">DFR50_10278</name>
</gene>
<dbReference type="RefSeq" id="WP_113887545.1">
    <property type="nucleotide sequence ID" value="NZ_QNRK01000002.1"/>
</dbReference>
<protein>
    <submittedName>
        <fullName evidence="1">Uncharacterized protein (TIGR02466 family)</fullName>
    </submittedName>
</protein>
<dbReference type="AlphaFoldDB" id="A0A366FTV5"/>
<proteinExistence type="predicted"/>
<dbReference type="Pfam" id="PF13759">
    <property type="entry name" value="2OG-FeII_Oxy_5"/>
    <property type="match status" value="1"/>
</dbReference>
<organism evidence="1 2">
    <name type="scientific">Roseiarcus fermentans</name>
    <dbReference type="NCBI Taxonomy" id="1473586"/>
    <lineage>
        <taxon>Bacteria</taxon>
        <taxon>Pseudomonadati</taxon>
        <taxon>Pseudomonadota</taxon>
        <taxon>Alphaproteobacteria</taxon>
        <taxon>Hyphomicrobiales</taxon>
        <taxon>Roseiarcaceae</taxon>
        <taxon>Roseiarcus</taxon>
    </lineage>
</organism>
<dbReference type="NCBIfam" id="TIGR02466">
    <property type="entry name" value="TIGR02466 family protein"/>
    <property type="match status" value="1"/>
</dbReference>